<dbReference type="PANTHER" id="PTHR38592">
    <property type="entry name" value="BLL4819 PROTEIN"/>
    <property type="match status" value="1"/>
</dbReference>
<dbReference type="EMBL" id="VLTJ01000042">
    <property type="protein sequence ID" value="TSH88892.1"/>
    <property type="molecule type" value="Genomic_DNA"/>
</dbReference>
<dbReference type="PIRSF" id="PIRSF028704">
    <property type="entry name" value="UPC028704"/>
    <property type="match status" value="1"/>
</dbReference>
<organism evidence="2 3">
    <name type="scientific">Verticiella sediminum</name>
    <dbReference type="NCBI Taxonomy" id="1247510"/>
    <lineage>
        <taxon>Bacteria</taxon>
        <taxon>Pseudomonadati</taxon>
        <taxon>Pseudomonadota</taxon>
        <taxon>Betaproteobacteria</taxon>
        <taxon>Burkholderiales</taxon>
        <taxon>Alcaligenaceae</taxon>
        <taxon>Verticiella</taxon>
    </lineage>
</organism>
<sequence>MKNQRSLEIDVFRGLVLIFIVVDHISGSVFAWTTLRNFAIADATEVFVFLAGVVTAIAYTGILRKRSQREADRRFWRRSWEIYRAFLLLAVLMFVAGCLLMRWQLQTPSLGASEAKDFIAAPWRSLLEVVFLARQPFLADILPMYAFFALMAPLAIRLAMRSWTWLLAASIGLWLLAPWLGSYLPTTTIPHWSFNPFAWQVVFVVGLIAGLYPELAERPQGHGRRVLLGLAIAICIAGAITSLFSYHESLRSIFLSTWLENGLQTFSKPNASAVRVINFLALSWLTYLAVRRGWFDKLFVRLRLVALVGKNGLICFVGGAVISIMAEAMAYALSGGVQPAWPQGLLADVVAIAALLALGWTAEQWRQYRSGLGAPAGRLARPVPASVPAAAPQTCALPRERRH</sequence>
<dbReference type="OrthoDB" id="9775975at2"/>
<keyword evidence="1" id="KW-1133">Transmembrane helix</keyword>
<feature type="transmembrane region" description="Helical" evidence="1">
    <location>
        <begin position="227"/>
        <end position="246"/>
    </location>
</feature>
<feature type="transmembrane region" description="Helical" evidence="1">
    <location>
        <begin position="311"/>
        <end position="334"/>
    </location>
</feature>
<keyword evidence="1" id="KW-0472">Membrane</keyword>
<keyword evidence="3" id="KW-1185">Reference proteome</keyword>
<evidence type="ECO:0000313" key="3">
    <source>
        <dbReference type="Proteomes" id="UP000318405"/>
    </source>
</evidence>
<feature type="transmembrane region" description="Helical" evidence="1">
    <location>
        <begin position="272"/>
        <end position="290"/>
    </location>
</feature>
<feature type="transmembrane region" description="Helical" evidence="1">
    <location>
        <begin position="163"/>
        <end position="185"/>
    </location>
</feature>
<dbReference type="RefSeq" id="WP_143951008.1">
    <property type="nucleotide sequence ID" value="NZ_BAABMB010000005.1"/>
</dbReference>
<feature type="transmembrane region" description="Helical" evidence="1">
    <location>
        <begin position="82"/>
        <end position="103"/>
    </location>
</feature>
<dbReference type="Proteomes" id="UP000318405">
    <property type="component" value="Unassembled WGS sequence"/>
</dbReference>
<name>A0A556A7M3_9BURK</name>
<gene>
    <name evidence="2" type="ORF">FOZ76_24985</name>
</gene>
<feature type="transmembrane region" description="Helical" evidence="1">
    <location>
        <begin position="12"/>
        <end position="32"/>
    </location>
</feature>
<feature type="transmembrane region" description="Helical" evidence="1">
    <location>
        <begin position="137"/>
        <end position="156"/>
    </location>
</feature>
<dbReference type="AlphaFoldDB" id="A0A556A7M3"/>
<dbReference type="Pfam" id="PF10129">
    <property type="entry name" value="OpgC_C"/>
    <property type="match status" value="1"/>
</dbReference>
<feature type="transmembrane region" description="Helical" evidence="1">
    <location>
        <begin position="340"/>
        <end position="360"/>
    </location>
</feature>
<evidence type="ECO:0000256" key="1">
    <source>
        <dbReference type="SAM" id="Phobius"/>
    </source>
</evidence>
<comment type="caution">
    <text evidence="2">The sequence shown here is derived from an EMBL/GenBank/DDBJ whole genome shotgun (WGS) entry which is preliminary data.</text>
</comment>
<evidence type="ECO:0000313" key="2">
    <source>
        <dbReference type="EMBL" id="TSH88892.1"/>
    </source>
</evidence>
<keyword evidence="1" id="KW-0812">Transmembrane</keyword>
<feature type="transmembrane region" description="Helical" evidence="1">
    <location>
        <begin position="38"/>
        <end position="62"/>
    </location>
</feature>
<accession>A0A556A7M3</accession>
<protein>
    <submittedName>
        <fullName evidence="2">OpgC domain-containing protein</fullName>
    </submittedName>
</protein>
<dbReference type="PANTHER" id="PTHR38592:SF3">
    <property type="entry name" value="BLL4819 PROTEIN"/>
    <property type="match status" value="1"/>
</dbReference>
<feature type="transmembrane region" description="Helical" evidence="1">
    <location>
        <begin position="197"/>
        <end position="215"/>
    </location>
</feature>
<reference evidence="2 3" key="1">
    <citation type="submission" date="2019-07" db="EMBL/GenBank/DDBJ databases">
        <title>Qingshengfaniella alkalisoli gen. nov., sp. nov., isolated from saline soil.</title>
        <authorList>
            <person name="Xu L."/>
            <person name="Huang X.-X."/>
            <person name="Sun J.-Q."/>
        </authorList>
    </citation>
    <scope>NUCLEOTIDE SEQUENCE [LARGE SCALE GENOMIC DNA]</scope>
    <source>
        <strain evidence="2 3">DSM 27279</strain>
    </source>
</reference>
<proteinExistence type="predicted"/>
<dbReference type="InterPro" id="IPR014550">
    <property type="entry name" value="UCP028704_OpgC"/>
</dbReference>